<evidence type="ECO:0000259" key="4">
    <source>
        <dbReference type="Pfam" id="PF09699"/>
    </source>
</evidence>
<evidence type="ECO:0000313" key="6">
    <source>
        <dbReference type="EMBL" id="RBP45132.1"/>
    </source>
</evidence>
<dbReference type="Gene3D" id="1.25.10.10">
    <property type="entry name" value="Leucine-rich Repeat Variant"/>
    <property type="match status" value="1"/>
</dbReference>
<feature type="domain" description="Cytochrome c-552/4" evidence="5">
    <location>
        <begin position="205"/>
        <end position="243"/>
    </location>
</feature>
<evidence type="ECO:0000256" key="2">
    <source>
        <dbReference type="PROSITE-ProRule" id="PRU00339"/>
    </source>
</evidence>
<dbReference type="PROSITE" id="PS50005">
    <property type="entry name" value="TPR"/>
    <property type="match status" value="2"/>
</dbReference>
<keyword evidence="2" id="KW-0802">TPR repeat</keyword>
<gene>
    <name evidence="6" type="ORF">DES53_103129</name>
</gene>
<dbReference type="PANTHER" id="PTHR35038:SF8">
    <property type="entry name" value="C-TYPE POLYHEME CYTOCHROME OMCC"/>
    <property type="match status" value="1"/>
</dbReference>
<dbReference type="SUPFAM" id="SSF48371">
    <property type="entry name" value="ARM repeat"/>
    <property type="match status" value="1"/>
</dbReference>
<feature type="compositionally biased region" description="Low complexity" evidence="3">
    <location>
        <begin position="35"/>
        <end position="49"/>
    </location>
</feature>
<dbReference type="InterPro" id="IPR019734">
    <property type="entry name" value="TPR_rpt"/>
</dbReference>
<dbReference type="InterPro" id="IPR016024">
    <property type="entry name" value="ARM-type_fold"/>
</dbReference>
<dbReference type="Gene3D" id="1.10.1130.10">
    <property type="entry name" value="Flavocytochrome C3, Chain A"/>
    <property type="match status" value="2"/>
</dbReference>
<evidence type="ECO:0000259" key="5">
    <source>
        <dbReference type="Pfam" id="PF13435"/>
    </source>
</evidence>
<comment type="caution">
    <text evidence="6">The sequence shown here is derived from an EMBL/GenBank/DDBJ whole genome shotgun (WGS) entry which is preliminary data.</text>
</comment>
<feature type="repeat" description="TPR" evidence="2">
    <location>
        <begin position="627"/>
        <end position="660"/>
    </location>
</feature>
<dbReference type="Gene3D" id="1.25.40.10">
    <property type="entry name" value="Tetratricopeptide repeat domain"/>
    <property type="match status" value="2"/>
</dbReference>
<evidence type="ECO:0000256" key="3">
    <source>
        <dbReference type="SAM" id="MobiDB-lite"/>
    </source>
</evidence>
<feature type="domain" description="Cytochrome c-552/4" evidence="5">
    <location>
        <begin position="75"/>
        <end position="123"/>
    </location>
</feature>
<dbReference type="CDD" id="cd08168">
    <property type="entry name" value="Cytochrom_C3"/>
    <property type="match status" value="1"/>
</dbReference>
<dbReference type="Pfam" id="PF13181">
    <property type="entry name" value="TPR_8"/>
    <property type="match status" value="1"/>
</dbReference>
<dbReference type="Pfam" id="PF09699">
    <property type="entry name" value="Paired_CXXCH_1"/>
    <property type="match status" value="1"/>
</dbReference>
<dbReference type="Pfam" id="PF13646">
    <property type="entry name" value="HEAT_2"/>
    <property type="match status" value="1"/>
</dbReference>
<feature type="domain" description="Doubled CXXCH motif" evidence="4">
    <location>
        <begin position="337"/>
        <end position="364"/>
    </location>
</feature>
<dbReference type="InterPro" id="IPR036280">
    <property type="entry name" value="Multihaem_cyt_sf"/>
</dbReference>
<evidence type="ECO:0000256" key="1">
    <source>
        <dbReference type="ARBA" id="ARBA00022729"/>
    </source>
</evidence>
<dbReference type="InterPro" id="IPR011990">
    <property type="entry name" value="TPR-like_helical_dom_sf"/>
</dbReference>
<dbReference type="Pfam" id="PF13435">
    <property type="entry name" value="Cytochrome_C554"/>
    <property type="match status" value="2"/>
</dbReference>
<name>A0A366HRF8_9BACT</name>
<dbReference type="SUPFAM" id="SSF48452">
    <property type="entry name" value="TPR-like"/>
    <property type="match status" value="1"/>
</dbReference>
<feature type="repeat" description="TPR" evidence="2">
    <location>
        <begin position="661"/>
        <end position="694"/>
    </location>
</feature>
<keyword evidence="7" id="KW-1185">Reference proteome</keyword>
<dbReference type="EMBL" id="QNRR01000003">
    <property type="protein sequence ID" value="RBP45132.1"/>
    <property type="molecule type" value="Genomic_DNA"/>
</dbReference>
<dbReference type="SUPFAM" id="SSF48695">
    <property type="entry name" value="Multiheme cytochromes"/>
    <property type="match status" value="1"/>
</dbReference>
<accession>A0A366HRF8</accession>
<dbReference type="InterPro" id="IPR011989">
    <property type="entry name" value="ARM-like"/>
</dbReference>
<dbReference type="InterPro" id="IPR051829">
    <property type="entry name" value="Multiheme_Cytochr_ET"/>
</dbReference>
<evidence type="ECO:0000313" key="7">
    <source>
        <dbReference type="Proteomes" id="UP000253426"/>
    </source>
</evidence>
<sequence length="778" mass="87033">MAWVVLALVVAIGAGWVLAKREKKESKEGDGVAHQPTPSNSPTPASSQSPLEMALAPLMEPEGQAHAGYAGSASCRECHQEIYDQWIASNHGMAERPLNDKLDKEAFDPAHVFTHGTQTSEACVRNGKPAVKALGFDNHVETYSIERVIGHDPLRQFLVKGPGNRLQTLEATWDPHKKEWFNVYGNEDRKPGEWGHWTGRGMVWNTMCASCHNTRVRKNYDEKTDTFHTTMAEMTVSCGSCHGPMKEHVEWRRKYPDKALKDPTIVKHTPEQKIETCATCHARRTEITGDFKPGDSFFDHHVLAIVDESNLFYPDGQVWDEDYEYSAFRGSKMHAAGVKCLDCHNPHTAKVFTKDNSLCMRCHVGNVQPFPKAPAINMLTHTFHQLDSAGSQCINCHMPQTTYMQRHPRHDHGFTIPDPLLTKQFGIPNACNRCHTDKDVDWSLAAVEKWYGDKMNRPERQRTQVIASAKRGDPAARNGLLALLASDKESGSWKGTAIRMLDPWMTDPAVYQAVMKQATHADPVVRTAVARALEPLLQQGGPPEARSTLHTLLQDPVRSVRTTAAWSLKSTLDLSTQQGKELLHMLDHNADMPSGQMQKGAFWFARNEPERGLEHFLRAAKFDGGSAGIRHELAVAYSLVGKPQDALRELQEAIKLDPRQAEYQFKLALAWNELGDMDQTIKALEETVKLDPRHPRAWFNLGLARNAKKDTAGAIAALRQGEVVNPADPTIPYARATIHAQLGQTEEARQAAMRALQIQPNYTDARQLLMMLQRGPMR</sequence>
<dbReference type="Proteomes" id="UP000253426">
    <property type="component" value="Unassembled WGS sequence"/>
</dbReference>
<dbReference type="InterPro" id="IPR010177">
    <property type="entry name" value="Paired_CXXCH_1"/>
</dbReference>
<dbReference type="AlphaFoldDB" id="A0A366HRF8"/>
<organism evidence="6 7">
    <name type="scientific">Roseimicrobium gellanilyticum</name>
    <dbReference type="NCBI Taxonomy" id="748857"/>
    <lineage>
        <taxon>Bacteria</taxon>
        <taxon>Pseudomonadati</taxon>
        <taxon>Verrucomicrobiota</taxon>
        <taxon>Verrucomicrobiia</taxon>
        <taxon>Verrucomicrobiales</taxon>
        <taxon>Verrucomicrobiaceae</taxon>
        <taxon>Roseimicrobium</taxon>
    </lineage>
</organism>
<dbReference type="PANTHER" id="PTHR35038">
    <property type="entry name" value="DISSIMILATORY SULFITE REDUCTASE SIRA"/>
    <property type="match status" value="1"/>
</dbReference>
<protein>
    <submittedName>
        <fullName evidence="6">Cytochrome c554/c'-like protein</fullName>
    </submittedName>
</protein>
<proteinExistence type="predicted"/>
<dbReference type="InterPro" id="IPR023155">
    <property type="entry name" value="Cyt_c-552/4"/>
</dbReference>
<dbReference type="Pfam" id="PF13432">
    <property type="entry name" value="TPR_16"/>
    <property type="match status" value="1"/>
</dbReference>
<dbReference type="SMART" id="SM00028">
    <property type="entry name" value="TPR"/>
    <property type="match status" value="5"/>
</dbReference>
<feature type="region of interest" description="Disordered" evidence="3">
    <location>
        <begin position="25"/>
        <end position="49"/>
    </location>
</feature>
<reference evidence="6 7" key="1">
    <citation type="submission" date="2018-06" db="EMBL/GenBank/DDBJ databases">
        <title>Genomic Encyclopedia of Type Strains, Phase IV (KMG-IV): sequencing the most valuable type-strain genomes for metagenomic binning, comparative biology and taxonomic classification.</title>
        <authorList>
            <person name="Goeker M."/>
        </authorList>
    </citation>
    <scope>NUCLEOTIDE SEQUENCE [LARGE SCALE GENOMIC DNA]</scope>
    <source>
        <strain evidence="6 7">DSM 25532</strain>
    </source>
</reference>
<keyword evidence="1" id="KW-0732">Signal</keyword>